<dbReference type="InterPro" id="IPR014756">
    <property type="entry name" value="Ig_E-set"/>
</dbReference>
<feature type="domain" description="MD-2-related lipid-recognition" evidence="9">
    <location>
        <begin position="42"/>
        <end position="164"/>
    </location>
</feature>
<sequence length="181" mass="19607">MRFTSSLLCLAACLTAPAAAASIFTPSVFPGEDHKIPGKSPMYLCDGDHQEDILHITEVDIAPNPPKAGQDLVITASGFTSKDIDEGAYAKVTVKLGLIKLISQTFDLCEQVGQIDLKCPIEKGNMTITKTVSLPREIPPAKFNVVADVYSADDEPVTCLTANVDFMLRRGSLMYEDNEEL</sequence>
<proteinExistence type="inferred from homology"/>
<dbReference type="GO" id="GO:0032366">
    <property type="term" value="P:intracellular sterol transport"/>
    <property type="evidence" value="ECO:0007669"/>
    <property type="project" value="InterPro"/>
</dbReference>
<dbReference type="STRING" id="150374.A0A0N0RT42"/>
<name>A0A0N0RT42_ESCWE</name>
<evidence type="ECO:0000256" key="4">
    <source>
        <dbReference type="ARBA" id="ARBA00016056"/>
    </source>
</evidence>
<keyword evidence="11" id="KW-1185">Reference proteome</keyword>
<dbReference type="CDD" id="cd00917">
    <property type="entry name" value="PG-PI_TP"/>
    <property type="match status" value="1"/>
</dbReference>
<evidence type="ECO:0000256" key="7">
    <source>
        <dbReference type="ARBA" id="ARBA00023055"/>
    </source>
</evidence>
<dbReference type="OrthoDB" id="6409159at2759"/>
<comment type="subunit">
    <text evidence="3">Monomer.</text>
</comment>
<dbReference type="GO" id="GO:0032934">
    <property type="term" value="F:sterol binding"/>
    <property type="evidence" value="ECO:0007669"/>
    <property type="project" value="InterPro"/>
</dbReference>
<comment type="caution">
    <text evidence="10">The sequence shown here is derived from an EMBL/GenBank/DDBJ whole genome shotgun (WGS) entry which is preliminary data.</text>
</comment>
<feature type="signal peptide" evidence="8">
    <location>
        <begin position="1"/>
        <end position="20"/>
    </location>
</feature>
<evidence type="ECO:0000256" key="1">
    <source>
        <dbReference type="ARBA" id="ARBA00002053"/>
    </source>
</evidence>
<dbReference type="Gene3D" id="2.60.40.770">
    <property type="match status" value="1"/>
</dbReference>
<accession>A0A0N0RT42</accession>
<gene>
    <name evidence="10" type="ORF">ESCO_003132</name>
</gene>
<evidence type="ECO:0000313" key="11">
    <source>
        <dbReference type="Proteomes" id="UP000053831"/>
    </source>
</evidence>
<organism evidence="10 11">
    <name type="scientific">Escovopsis weberi</name>
    <dbReference type="NCBI Taxonomy" id="150374"/>
    <lineage>
        <taxon>Eukaryota</taxon>
        <taxon>Fungi</taxon>
        <taxon>Dikarya</taxon>
        <taxon>Ascomycota</taxon>
        <taxon>Pezizomycotina</taxon>
        <taxon>Sordariomycetes</taxon>
        <taxon>Hypocreomycetidae</taxon>
        <taxon>Hypocreales</taxon>
        <taxon>Hypocreaceae</taxon>
        <taxon>Escovopsis</taxon>
    </lineage>
</organism>
<dbReference type="PANTHER" id="PTHR11306">
    <property type="entry name" value="NIEMANN PICK TYPE C2 PROTEIN NPC2-RELATED"/>
    <property type="match status" value="1"/>
</dbReference>
<dbReference type="EMBL" id="LGSR01000022">
    <property type="protein sequence ID" value="KOS17953.1"/>
    <property type="molecule type" value="Genomic_DNA"/>
</dbReference>
<evidence type="ECO:0000256" key="6">
    <source>
        <dbReference type="ARBA" id="ARBA00022729"/>
    </source>
</evidence>
<dbReference type="Pfam" id="PF02221">
    <property type="entry name" value="E1_DerP2_DerF2"/>
    <property type="match status" value="1"/>
</dbReference>
<protein>
    <recommendedName>
        <fullName evidence="4">Phosphatidylglycerol/phosphatidylinositol transfer protein</fullName>
    </recommendedName>
</protein>
<dbReference type="InterPro" id="IPR033917">
    <property type="entry name" value="ML_PG-PI_TP"/>
</dbReference>
<keyword evidence="6 8" id="KW-0732">Signal</keyword>
<dbReference type="SUPFAM" id="SSF81296">
    <property type="entry name" value="E set domains"/>
    <property type="match status" value="1"/>
</dbReference>
<feature type="chain" id="PRO_5005857577" description="Phosphatidylglycerol/phosphatidylinositol transfer protein" evidence="8">
    <location>
        <begin position="21"/>
        <end position="181"/>
    </location>
</feature>
<keyword evidence="5" id="KW-0813">Transport</keyword>
<dbReference type="FunFam" id="2.60.40.770:FF:000004">
    <property type="entry name" value="Phosphatidylglycerol/phosphatidylinositol transfer protein"/>
    <property type="match status" value="1"/>
</dbReference>
<evidence type="ECO:0000256" key="5">
    <source>
        <dbReference type="ARBA" id="ARBA00022448"/>
    </source>
</evidence>
<comment type="similarity">
    <text evidence="2">Belongs to the NPC2 family.</text>
</comment>
<evidence type="ECO:0000256" key="3">
    <source>
        <dbReference type="ARBA" id="ARBA00011245"/>
    </source>
</evidence>
<evidence type="ECO:0000313" key="10">
    <source>
        <dbReference type="EMBL" id="KOS17953.1"/>
    </source>
</evidence>
<dbReference type="SMART" id="SM00737">
    <property type="entry name" value="ML"/>
    <property type="match status" value="1"/>
</dbReference>
<keyword evidence="7" id="KW-0445">Lipid transport</keyword>
<dbReference type="Proteomes" id="UP000053831">
    <property type="component" value="Unassembled WGS sequence"/>
</dbReference>
<comment type="function">
    <text evidence="1">Catalyzes the intermembrane transfer of phosphatidylglycerol and phosphatidylinositol.</text>
</comment>
<dbReference type="PANTHER" id="PTHR11306:SF0">
    <property type="entry name" value="PHOSPHATIDYLGLYCEROL_PHOSPHATIDYLINOSITOL TRANSFER PROTEIN"/>
    <property type="match status" value="1"/>
</dbReference>
<evidence type="ECO:0000256" key="8">
    <source>
        <dbReference type="SAM" id="SignalP"/>
    </source>
</evidence>
<dbReference type="AlphaFoldDB" id="A0A0N0RT42"/>
<dbReference type="InterPro" id="IPR003172">
    <property type="entry name" value="ML_dom"/>
</dbReference>
<evidence type="ECO:0000256" key="2">
    <source>
        <dbReference type="ARBA" id="ARBA00006370"/>
    </source>
</evidence>
<dbReference type="InterPro" id="IPR039670">
    <property type="entry name" value="NPC2-like"/>
</dbReference>
<evidence type="ECO:0000259" key="9">
    <source>
        <dbReference type="SMART" id="SM00737"/>
    </source>
</evidence>
<reference evidence="10 11" key="1">
    <citation type="submission" date="2015-07" db="EMBL/GenBank/DDBJ databases">
        <title>The genome of the fungus Escovopsis weberi, a specialized disease agent of ant agriculture.</title>
        <authorList>
            <person name="de Man T.J."/>
            <person name="Stajich J.E."/>
            <person name="Kubicek C.P."/>
            <person name="Chenthamara K."/>
            <person name="Atanasova L."/>
            <person name="Druzhinina I.S."/>
            <person name="Birnbaum S."/>
            <person name="Barribeau S.M."/>
            <person name="Teiling C."/>
            <person name="Suen G."/>
            <person name="Currie C."/>
            <person name="Gerardo N.M."/>
        </authorList>
    </citation>
    <scope>NUCLEOTIDE SEQUENCE [LARGE SCALE GENOMIC DNA]</scope>
</reference>